<organism evidence="2 3">
    <name type="scientific">Dioscorea zingiberensis</name>
    <dbReference type="NCBI Taxonomy" id="325984"/>
    <lineage>
        <taxon>Eukaryota</taxon>
        <taxon>Viridiplantae</taxon>
        <taxon>Streptophyta</taxon>
        <taxon>Embryophyta</taxon>
        <taxon>Tracheophyta</taxon>
        <taxon>Spermatophyta</taxon>
        <taxon>Magnoliopsida</taxon>
        <taxon>Liliopsida</taxon>
        <taxon>Dioscoreales</taxon>
        <taxon>Dioscoreaceae</taxon>
        <taxon>Dioscorea</taxon>
    </lineage>
</organism>
<evidence type="ECO:0000256" key="1">
    <source>
        <dbReference type="SAM" id="MobiDB-lite"/>
    </source>
</evidence>
<keyword evidence="3" id="KW-1185">Reference proteome</keyword>
<reference evidence="2" key="1">
    <citation type="submission" date="2021-03" db="EMBL/GenBank/DDBJ databases">
        <authorList>
            <person name="Li Z."/>
            <person name="Yang C."/>
        </authorList>
    </citation>
    <scope>NUCLEOTIDE SEQUENCE</scope>
    <source>
        <strain evidence="2">Dzin_1.0</strain>
        <tissue evidence="2">Leaf</tissue>
    </source>
</reference>
<dbReference type="OrthoDB" id="1225832at2759"/>
<dbReference type="EMBL" id="JAGGNH010000001">
    <property type="protein sequence ID" value="KAJ0987164.1"/>
    <property type="molecule type" value="Genomic_DNA"/>
</dbReference>
<sequence>MMGGGPETRVLSNASTESLLGRLNQIDIRLRQLERQQQQQSHELDKDSVAAVSSSAAAKKLTNDQNVWLQQMEEEEMKQQDDVPLLSRREIVAGAPRRNGDLFPFQRGARELQGQLSKLKIKDARREAINAVEKRANSMRRNEKRRQEHTRLYKKWFPVGC</sequence>
<feature type="region of interest" description="Disordered" evidence="1">
    <location>
        <begin position="34"/>
        <end position="56"/>
    </location>
</feature>
<comment type="caution">
    <text evidence="2">The sequence shown here is derived from an EMBL/GenBank/DDBJ whole genome shotgun (WGS) entry which is preliminary data.</text>
</comment>
<evidence type="ECO:0000313" key="2">
    <source>
        <dbReference type="EMBL" id="KAJ0987164.1"/>
    </source>
</evidence>
<protein>
    <submittedName>
        <fullName evidence="2">Uncharacterized protein</fullName>
    </submittedName>
</protein>
<name>A0A9D5D959_9LILI</name>
<evidence type="ECO:0000313" key="3">
    <source>
        <dbReference type="Proteomes" id="UP001085076"/>
    </source>
</evidence>
<dbReference type="AlphaFoldDB" id="A0A9D5D959"/>
<gene>
    <name evidence="2" type="ORF">J5N97_005520</name>
</gene>
<reference evidence="2" key="2">
    <citation type="journal article" date="2022" name="Hortic Res">
        <title>The genome of Dioscorea zingiberensis sheds light on the biosynthesis, origin and evolution of the medicinally important diosgenin saponins.</title>
        <authorList>
            <person name="Li Y."/>
            <person name="Tan C."/>
            <person name="Li Z."/>
            <person name="Guo J."/>
            <person name="Li S."/>
            <person name="Chen X."/>
            <person name="Wang C."/>
            <person name="Dai X."/>
            <person name="Yang H."/>
            <person name="Song W."/>
            <person name="Hou L."/>
            <person name="Xu J."/>
            <person name="Tong Z."/>
            <person name="Xu A."/>
            <person name="Yuan X."/>
            <person name="Wang W."/>
            <person name="Yang Q."/>
            <person name="Chen L."/>
            <person name="Sun Z."/>
            <person name="Wang K."/>
            <person name="Pan B."/>
            <person name="Chen J."/>
            <person name="Bao Y."/>
            <person name="Liu F."/>
            <person name="Qi X."/>
            <person name="Gang D.R."/>
            <person name="Wen J."/>
            <person name="Li J."/>
        </authorList>
    </citation>
    <scope>NUCLEOTIDE SEQUENCE</scope>
    <source>
        <strain evidence="2">Dzin_1.0</strain>
    </source>
</reference>
<accession>A0A9D5D959</accession>
<dbReference type="Proteomes" id="UP001085076">
    <property type="component" value="Miscellaneous, Linkage group lg01"/>
</dbReference>
<proteinExistence type="predicted"/>